<feature type="domain" description="C2H2-type" evidence="7">
    <location>
        <begin position="1076"/>
        <end position="1099"/>
    </location>
</feature>
<evidence type="ECO:0000313" key="9">
    <source>
        <dbReference type="Proteomes" id="UP000192247"/>
    </source>
</evidence>
<evidence type="ECO:0000256" key="4">
    <source>
        <dbReference type="ARBA" id="ARBA00022833"/>
    </source>
</evidence>
<evidence type="ECO:0000256" key="2">
    <source>
        <dbReference type="ARBA" id="ARBA00022737"/>
    </source>
</evidence>
<evidence type="ECO:0000313" key="8">
    <source>
        <dbReference type="EMBL" id="OQR68997.1"/>
    </source>
</evidence>
<comment type="caution">
    <text evidence="8">The sequence shown here is derived from an EMBL/GenBank/DDBJ whole genome shotgun (WGS) entry which is preliminary data.</text>
</comment>
<dbReference type="Gene3D" id="3.30.160.60">
    <property type="entry name" value="Classic Zinc Finger"/>
    <property type="match status" value="6"/>
</dbReference>
<gene>
    <name evidence="8" type="ORF">BIW11_01924</name>
</gene>
<name>A0A1V9X672_9ACAR</name>
<evidence type="ECO:0000256" key="5">
    <source>
        <dbReference type="PROSITE-ProRule" id="PRU00042"/>
    </source>
</evidence>
<keyword evidence="4" id="KW-0862">Zinc</keyword>
<feature type="domain" description="C2H2-type" evidence="7">
    <location>
        <begin position="1130"/>
        <end position="1157"/>
    </location>
</feature>
<dbReference type="PANTHER" id="PTHR24379:SF121">
    <property type="entry name" value="C2H2-TYPE DOMAIN-CONTAINING PROTEIN"/>
    <property type="match status" value="1"/>
</dbReference>
<dbReference type="Proteomes" id="UP000192247">
    <property type="component" value="Unassembled WGS sequence"/>
</dbReference>
<feature type="compositionally biased region" description="Low complexity" evidence="6">
    <location>
        <begin position="475"/>
        <end position="484"/>
    </location>
</feature>
<dbReference type="OrthoDB" id="6421266at2759"/>
<dbReference type="InParanoid" id="A0A1V9X672"/>
<dbReference type="PANTHER" id="PTHR24379">
    <property type="entry name" value="KRAB AND ZINC FINGER DOMAIN-CONTAINING"/>
    <property type="match status" value="1"/>
</dbReference>
<dbReference type="SUPFAM" id="SSF57667">
    <property type="entry name" value="beta-beta-alpha zinc fingers"/>
    <property type="match status" value="2"/>
</dbReference>
<evidence type="ECO:0000256" key="3">
    <source>
        <dbReference type="ARBA" id="ARBA00022771"/>
    </source>
</evidence>
<protein>
    <recommendedName>
        <fullName evidence="7">C2H2-type domain-containing protein</fullName>
    </recommendedName>
</protein>
<proteinExistence type="predicted"/>
<dbReference type="InterPro" id="IPR036236">
    <property type="entry name" value="Znf_C2H2_sf"/>
</dbReference>
<dbReference type="Pfam" id="PF00096">
    <property type="entry name" value="zf-C2H2"/>
    <property type="match status" value="1"/>
</dbReference>
<feature type="region of interest" description="Disordered" evidence="6">
    <location>
        <begin position="1261"/>
        <end position="1303"/>
    </location>
</feature>
<feature type="region of interest" description="Disordered" evidence="6">
    <location>
        <begin position="452"/>
        <end position="523"/>
    </location>
</feature>
<feature type="domain" description="C2H2-type" evidence="7">
    <location>
        <begin position="1186"/>
        <end position="1213"/>
    </location>
</feature>
<keyword evidence="1" id="KW-0479">Metal-binding</keyword>
<dbReference type="InterPro" id="IPR013087">
    <property type="entry name" value="Znf_C2H2_type"/>
</dbReference>
<feature type="region of interest" description="Disordered" evidence="6">
    <location>
        <begin position="1"/>
        <end position="27"/>
    </location>
</feature>
<sequence>MAPSKRRLDGEPPRKRGRPSKADLAERERRREALALGGCARCGGCLRQQGEHQLTHTNWSPVEEPGVLATSRIYTKRLFPTFSLPDCERCVPCQTRANRNRASLDPNGGCPSSSLSPVDSEICIMRKCELLTDDSDVFKAIGDPRLTFVGADEVPNARQRKQQLRPRQNKPVLTDEEKEYLASLVGNNNNNRRPPIPSILKRKRPLTVDLGSTLAGNGQSSTINDSRRALGSQDVLPTSGVTSINQSAITAAVQSGHPVLIVNSDQLSLLENSQEIVVMQGSDPKTLEVSVVRLNDDRADAGGDVWMLGQNIEGVEEGNVADDFDGTMEFDEEEDGYDPHRVRAHITRGVGAFGRKRVIPMAATPSPNASAHEFLSPEQRYLLARKKGRSKLLSTPRQRKSRLFVVAEDGATVVITGAAITDRARAVEIADEKMPYVREKMAIIQNAAAFGGMSTRQKASSTGLGGRNGLMRHPQTQQQRTQCQSARSEDTKCASPRSTPTSVKADEIGGQADNPSQKGSNSSNLVMALEDCTTDVADMGSMQKLPNQIQLVESDLPLAEAENVHYLLGNYLFRQMYSSQEPLRCLICKEKTSFAQLADLEKHYQLTHDVQTVSVKAEFSDLTVFICLPDDVTEETVLKSTCQFCNATLRTLVEVRDHYMSRHQRCVRHVFEGQLANLSTSFYCSTCNFASATFDLHHEHMKTAHLSMTFVCRYCDYFTPRPGRLKVHVKQRHLHGQAGLNLQCVICSVYVHGRDRLLKHVLLSHAVQTGSTIWSCSMCLKSTTGHDDLLEHITKCPVHLKNVSAKTGVSENRELEKDPPAETLRCTQCEQVFSQKDDLERHTIEGKCVPDDGDNDAEGLDESASTCFLCDLTFKSTELTTQHLHHVHMKWVKRTVRSADKAPEVATQLCPLNDATEVIMDPSAMLQQSEVPTEAQLKDMGFPDKVGHYCHLCNVVIKSYTLFYLHMHNLHGMLKRFICVVSSCSNTFDDTASFQIHTGIHNQRAEHFCAMCDLVFNTADELQEHFMSPEHATQHMRVQDQYNRSEPHNYCCRVCHTWHGLLSTFVRHMETESHQYPCQHCGQMFVQPAPRRNHIRNVHPEMAHICEICGASAPSAQALWSHLSQHSVVHECSKCHRRFLQKEQLLAHMEAHAPPTPCPWEGCNRRLNTKVGLYNHLRLHRGECDFKCPICERGFFKKKYLDIHLKSHESPRAVPTGGGIPLLGSHGGLLKPRVNGGGSAPEVRLICAGCLKGFDSESDFKTHDCSSTGDQQRPDQQLDGVVKQPNPTDMPIDTEQPNDDNTEDLAEFLSEGGLLDPCQTSTLTIRKDLGRGEAHITMIENESQFTLEVQGDIDGIDEMDEEIALQLVRAAGGAGVTHLQVDKGGRAAQYKVLSYRVQPLGNDASAESLAMETVEAADDADRHTNMDIILENHLHDAPSHLHDETPNIEKTPSNNNDTQLSMPCMMGPLDPADTFSGADDELQVAASTIDEHLRLALDQVEAGSDHHTLAEAFIDDHSAQDPVQDDAINIPLQLPLTQSELMDVNDDLGTAQSMLVTIGNQELDITVPEGVDPQSFAFSNLVKATTKAKRAAVAVHKATDSQAYSNRA</sequence>
<dbReference type="SMART" id="SM00355">
    <property type="entry name" value="ZnF_C2H2"/>
    <property type="match status" value="17"/>
</dbReference>
<dbReference type="GO" id="GO:0008270">
    <property type="term" value="F:zinc ion binding"/>
    <property type="evidence" value="ECO:0007669"/>
    <property type="project" value="UniProtKB-KW"/>
</dbReference>
<evidence type="ECO:0000256" key="1">
    <source>
        <dbReference type="ARBA" id="ARBA00022723"/>
    </source>
</evidence>
<evidence type="ECO:0000256" key="6">
    <source>
        <dbReference type="SAM" id="MobiDB-lite"/>
    </source>
</evidence>
<keyword evidence="2" id="KW-0677">Repeat</keyword>
<dbReference type="PROSITE" id="PS00028">
    <property type="entry name" value="ZINC_FINGER_C2H2_1"/>
    <property type="match status" value="6"/>
</dbReference>
<feature type="domain" description="C2H2-type" evidence="7">
    <location>
        <begin position="1156"/>
        <end position="1185"/>
    </location>
</feature>
<feature type="compositionally biased region" description="Polar residues" evidence="6">
    <location>
        <begin position="513"/>
        <end position="523"/>
    </location>
</feature>
<keyword evidence="3 5" id="KW-0863">Zinc-finger</keyword>
<evidence type="ECO:0000259" key="7">
    <source>
        <dbReference type="PROSITE" id="PS50157"/>
    </source>
</evidence>
<dbReference type="PROSITE" id="PS50157">
    <property type="entry name" value="ZINC_FINGER_C2H2_2"/>
    <property type="match status" value="4"/>
</dbReference>
<feature type="compositionally biased region" description="Polar residues" evidence="6">
    <location>
        <begin position="1265"/>
        <end position="1275"/>
    </location>
</feature>
<reference evidence="8 9" key="1">
    <citation type="journal article" date="2017" name="Gigascience">
        <title>Draft genome of the honey bee ectoparasitic mite, Tropilaelaps mercedesae, is shaped by the parasitic life history.</title>
        <authorList>
            <person name="Dong X."/>
            <person name="Armstrong S.D."/>
            <person name="Xia D."/>
            <person name="Makepeace B.L."/>
            <person name="Darby A.C."/>
            <person name="Kadowaki T."/>
        </authorList>
    </citation>
    <scope>NUCLEOTIDE SEQUENCE [LARGE SCALE GENOMIC DNA]</scope>
    <source>
        <strain evidence="8">Wuxi-XJTLU</strain>
    </source>
</reference>
<keyword evidence="9" id="KW-1185">Reference proteome</keyword>
<dbReference type="STRING" id="418985.A0A1V9X672"/>
<organism evidence="8 9">
    <name type="scientific">Tropilaelaps mercedesae</name>
    <dbReference type="NCBI Taxonomy" id="418985"/>
    <lineage>
        <taxon>Eukaryota</taxon>
        <taxon>Metazoa</taxon>
        <taxon>Ecdysozoa</taxon>
        <taxon>Arthropoda</taxon>
        <taxon>Chelicerata</taxon>
        <taxon>Arachnida</taxon>
        <taxon>Acari</taxon>
        <taxon>Parasitiformes</taxon>
        <taxon>Mesostigmata</taxon>
        <taxon>Gamasina</taxon>
        <taxon>Dermanyssoidea</taxon>
        <taxon>Laelapidae</taxon>
        <taxon>Tropilaelaps</taxon>
    </lineage>
</organism>
<accession>A0A1V9X672</accession>
<dbReference type="EMBL" id="MNPL01022655">
    <property type="protein sequence ID" value="OQR68997.1"/>
    <property type="molecule type" value="Genomic_DNA"/>
</dbReference>